<accession>A0A139XAN2</accession>
<sequence>MNCKKQRTKQELRDTNADLCAAINSPWLSLNEAKELVTKMLVSKKPINEILARLISIIYNSTVNPLELQPREKSNSIQPLISPPANCRLTNNEADQTKITAVRKPERETVTKSKMLVKQACEIKAQCRELKAQFREHKIKFIGSQTSFIALQPNFRNRLKPKAIERFD</sequence>
<evidence type="ECO:0000313" key="1">
    <source>
        <dbReference type="EMBL" id="KYC41726.1"/>
    </source>
</evidence>
<comment type="caution">
    <text evidence="1">The sequence shown here is derived from an EMBL/GenBank/DDBJ whole genome shotgun (WGS) entry which is preliminary data.</text>
</comment>
<reference evidence="1 2" key="1">
    <citation type="journal article" date="2013" name="Genome Biol. Evol.">
        <title>Genomes of Stigonematalean cyanobacteria (subsection V) and the evolution of oxygenic photosynthesis from prokaryotes to plastids.</title>
        <authorList>
            <person name="Dagan T."/>
            <person name="Roettger M."/>
            <person name="Stucken K."/>
            <person name="Landan G."/>
            <person name="Koch R."/>
            <person name="Major P."/>
            <person name="Gould S.B."/>
            <person name="Goremykin V.V."/>
            <person name="Rippka R."/>
            <person name="Tandeau de Marsac N."/>
            <person name="Gugger M."/>
            <person name="Lockhart P.J."/>
            <person name="Allen J.F."/>
            <person name="Brune I."/>
            <person name="Maus I."/>
            <person name="Puhler A."/>
            <person name="Martin W.F."/>
        </authorList>
    </citation>
    <scope>NUCLEOTIDE SEQUENCE [LARGE SCALE GENOMIC DNA]</scope>
    <source>
        <strain evidence="1 2">PCC 7110</strain>
    </source>
</reference>
<keyword evidence="2" id="KW-1185">Reference proteome</keyword>
<name>A0A139XAN2_9CYAN</name>
<protein>
    <submittedName>
        <fullName evidence="1">Uncharacterized protein</fullName>
    </submittedName>
</protein>
<gene>
    <name evidence="1" type="ORF">WA1_16975</name>
</gene>
<dbReference type="Proteomes" id="UP000076925">
    <property type="component" value="Unassembled WGS sequence"/>
</dbReference>
<dbReference type="AlphaFoldDB" id="A0A139XAN2"/>
<organism evidence="1 2">
    <name type="scientific">Scytonema hofmannii PCC 7110</name>
    <dbReference type="NCBI Taxonomy" id="128403"/>
    <lineage>
        <taxon>Bacteria</taxon>
        <taxon>Bacillati</taxon>
        <taxon>Cyanobacteriota</taxon>
        <taxon>Cyanophyceae</taxon>
        <taxon>Nostocales</taxon>
        <taxon>Scytonemataceae</taxon>
        <taxon>Scytonema</taxon>
    </lineage>
</organism>
<proteinExistence type="predicted"/>
<dbReference type="EMBL" id="ANNX02000020">
    <property type="protein sequence ID" value="KYC41726.1"/>
    <property type="molecule type" value="Genomic_DNA"/>
</dbReference>
<evidence type="ECO:0000313" key="2">
    <source>
        <dbReference type="Proteomes" id="UP000076925"/>
    </source>
</evidence>